<dbReference type="GO" id="GO:0006313">
    <property type="term" value="P:DNA transposition"/>
    <property type="evidence" value="ECO:0007669"/>
    <property type="project" value="InterPro"/>
</dbReference>
<dbReference type="EMBL" id="VLLA01000006">
    <property type="protein sequence ID" value="TWI71383.1"/>
    <property type="molecule type" value="Genomic_DNA"/>
</dbReference>
<dbReference type="OrthoDB" id="9794403at2"/>
<evidence type="ECO:0000259" key="1">
    <source>
        <dbReference type="SMART" id="SM01321"/>
    </source>
</evidence>
<keyword evidence="3" id="KW-1185">Reference proteome</keyword>
<feature type="domain" description="Transposase IS200-like" evidence="1">
    <location>
        <begin position="9"/>
        <end position="132"/>
    </location>
</feature>
<gene>
    <name evidence="2" type="ORF">IQ16_03003</name>
</gene>
<proteinExistence type="predicted"/>
<dbReference type="AlphaFoldDB" id="A0A562RR05"/>
<name>A0A562RR05_9BRAD</name>
<dbReference type="RefSeq" id="WP_018641031.1">
    <property type="nucleotide sequence ID" value="NZ_VLLA01000006.1"/>
</dbReference>
<dbReference type="PANTHER" id="PTHR36966:SF1">
    <property type="entry name" value="REP-ASSOCIATED TYROSINE TRANSPOSASE"/>
    <property type="match status" value="1"/>
</dbReference>
<dbReference type="SMART" id="SM01321">
    <property type="entry name" value="Y1_Tnp"/>
    <property type="match status" value="1"/>
</dbReference>
<protein>
    <submittedName>
        <fullName evidence="2">Putative transposase</fullName>
    </submittedName>
</protein>
<evidence type="ECO:0000313" key="3">
    <source>
        <dbReference type="Proteomes" id="UP000316291"/>
    </source>
</evidence>
<dbReference type="Gene3D" id="3.30.70.1290">
    <property type="entry name" value="Transposase IS200-like"/>
    <property type="match status" value="1"/>
</dbReference>
<sequence>MTSYRRNFIPGGSFFFTVNLADRCLPLLTANIDLLRAAFREVRQRHPFMIDAIVVLPEHLHTVWTMPGGDADFAMRWRQIKSAFSRHLVPGEVVSASCVSRAERGIWQRRYWEHTIRDEEDYARHIDYVHINPLKHGLVNRVCDWAPSSFHRHVEIGNYPADWAGDLSQCDDGAKFGERS</sequence>
<dbReference type="Proteomes" id="UP000316291">
    <property type="component" value="Unassembled WGS sequence"/>
</dbReference>
<dbReference type="GO" id="GO:0043565">
    <property type="term" value="F:sequence-specific DNA binding"/>
    <property type="evidence" value="ECO:0007669"/>
    <property type="project" value="TreeGrafter"/>
</dbReference>
<dbReference type="InterPro" id="IPR002686">
    <property type="entry name" value="Transposase_17"/>
</dbReference>
<dbReference type="NCBIfam" id="NF047646">
    <property type="entry name" value="REP_Tyr_transpos"/>
    <property type="match status" value="1"/>
</dbReference>
<comment type="caution">
    <text evidence="2">The sequence shown here is derived from an EMBL/GenBank/DDBJ whole genome shotgun (WGS) entry which is preliminary data.</text>
</comment>
<organism evidence="2 3">
    <name type="scientific">Bradyrhizobium huanghuaihaiense</name>
    <dbReference type="NCBI Taxonomy" id="990078"/>
    <lineage>
        <taxon>Bacteria</taxon>
        <taxon>Pseudomonadati</taxon>
        <taxon>Pseudomonadota</taxon>
        <taxon>Alphaproteobacteria</taxon>
        <taxon>Hyphomicrobiales</taxon>
        <taxon>Nitrobacteraceae</taxon>
        <taxon>Bradyrhizobium</taxon>
    </lineage>
</organism>
<dbReference type="PANTHER" id="PTHR36966">
    <property type="entry name" value="REP-ASSOCIATED TYROSINE TRANSPOSASE"/>
    <property type="match status" value="1"/>
</dbReference>
<evidence type="ECO:0000313" key="2">
    <source>
        <dbReference type="EMBL" id="TWI71383.1"/>
    </source>
</evidence>
<reference evidence="2 3" key="1">
    <citation type="journal article" date="2015" name="Stand. Genomic Sci.">
        <title>Genomic Encyclopedia of Bacterial and Archaeal Type Strains, Phase III: the genomes of soil and plant-associated and newly described type strains.</title>
        <authorList>
            <person name="Whitman W.B."/>
            <person name="Woyke T."/>
            <person name="Klenk H.P."/>
            <person name="Zhou Y."/>
            <person name="Lilburn T.G."/>
            <person name="Beck B.J."/>
            <person name="De Vos P."/>
            <person name="Vandamme P."/>
            <person name="Eisen J.A."/>
            <person name="Garrity G."/>
            <person name="Hugenholtz P."/>
            <person name="Kyrpides N.C."/>
        </authorList>
    </citation>
    <scope>NUCLEOTIDE SEQUENCE [LARGE SCALE GENOMIC DNA]</scope>
    <source>
        <strain evidence="2 3">CGMCC 1.10948</strain>
    </source>
</reference>
<accession>A0A562RR05</accession>
<dbReference type="InterPro" id="IPR052715">
    <property type="entry name" value="RAYT_transposase"/>
</dbReference>
<dbReference type="SUPFAM" id="SSF143422">
    <property type="entry name" value="Transposase IS200-like"/>
    <property type="match status" value="1"/>
</dbReference>
<dbReference type="InterPro" id="IPR036515">
    <property type="entry name" value="Transposase_17_sf"/>
</dbReference>
<dbReference type="GO" id="GO:0004803">
    <property type="term" value="F:transposase activity"/>
    <property type="evidence" value="ECO:0007669"/>
    <property type="project" value="InterPro"/>
</dbReference>